<evidence type="ECO:0000313" key="4">
    <source>
        <dbReference type="EMBL" id="KAB1441616.1"/>
    </source>
</evidence>
<dbReference type="Proteomes" id="UP000438699">
    <property type="component" value="Unassembled WGS sequence"/>
</dbReference>
<proteinExistence type="predicted"/>
<reference evidence="4 5" key="1">
    <citation type="journal article" date="2017" name="Int. J. Syst. Evol. Microbiol.">
        <title>Desulfovibrio senegalensis sp. nov., a mesophilic sulfate reducer isolated from marine sediment.</title>
        <authorList>
            <person name="Thioye A."/>
            <person name="Gam Z.B.A."/>
            <person name="Mbengue M."/>
            <person name="Cayol J.L."/>
            <person name="Joseph-Bartoli M."/>
            <person name="Toure-Kane C."/>
            <person name="Labat M."/>
        </authorList>
    </citation>
    <scope>NUCLEOTIDE SEQUENCE [LARGE SCALE GENOMIC DNA]</scope>
    <source>
        <strain evidence="4 5">DSM 101509</strain>
    </source>
</reference>
<dbReference type="PANTHER" id="PTHR47739">
    <property type="entry name" value="TRNA1(VAL) (ADENINE(37)-N6)-METHYLTRANSFERASE"/>
    <property type="match status" value="1"/>
</dbReference>
<dbReference type="RefSeq" id="WP_151150709.1">
    <property type="nucleotide sequence ID" value="NZ_WAIE01000003.1"/>
</dbReference>
<evidence type="ECO:0000259" key="3">
    <source>
        <dbReference type="Pfam" id="PF05175"/>
    </source>
</evidence>
<dbReference type="AlphaFoldDB" id="A0A6N6N1B9"/>
<organism evidence="4 5">
    <name type="scientific">Pseudodesulfovibrio senegalensis</name>
    <dbReference type="NCBI Taxonomy" id="1721087"/>
    <lineage>
        <taxon>Bacteria</taxon>
        <taxon>Pseudomonadati</taxon>
        <taxon>Thermodesulfobacteriota</taxon>
        <taxon>Desulfovibrionia</taxon>
        <taxon>Desulfovibrionales</taxon>
        <taxon>Desulfovibrionaceae</taxon>
    </lineage>
</organism>
<dbReference type="InterPro" id="IPR002052">
    <property type="entry name" value="DNA_methylase_N6_adenine_CS"/>
</dbReference>
<dbReference type="InterPro" id="IPR007848">
    <property type="entry name" value="Small_mtfrase_dom"/>
</dbReference>
<dbReference type="CDD" id="cd02440">
    <property type="entry name" value="AdoMet_MTases"/>
    <property type="match status" value="1"/>
</dbReference>
<keyword evidence="1 4" id="KW-0489">Methyltransferase</keyword>
<dbReference type="InterPro" id="IPR050210">
    <property type="entry name" value="tRNA_Adenine-N(6)_MTase"/>
</dbReference>
<keyword evidence="2" id="KW-0949">S-adenosyl-L-methionine</keyword>
<dbReference type="SUPFAM" id="SSF53335">
    <property type="entry name" value="S-adenosyl-L-methionine-dependent methyltransferases"/>
    <property type="match status" value="1"/>
</dbReference>
<evidence type="ECO:0000313" key="5">
    <source>
        <dbReference type="Proteomes" id="UP000438699"/>
    </source>
</evidence>
<sequence>MTDAARQQFPRGLMQPEGGYRFSMDSLLLSCFCHLPNRAVGADLGAGCGVVGLGLLLRGQRENADWGVTGVELDPDAVCSAQDNARLLGLEDRFAVREADVREFVRREPDRALAQTLDFVVANPPYRDPGSGRVSHGEQRGNARFEQQASFADFCACAARLLRGRGRFFVVHLAERLPDLLQDMRSAGLEPKRMRLVHSRIHEPARMVLLEGVRDARPGLVAEAPLVVYEGQGQATAMTPQALDFCPFLQCNAGTRA</sequence>
<dbReference type="PROSITE" id="PS00092">
    <property type="entry name" value="N6_MTASE"/>
    <property type="match status" value="1"/>
</dbReference>
<dbReference type="GO" id="GO:0032259">
    <property type="term" value="P:methylation"/>
    <property type="evidence" value="ECO:0007669"/>
    <property type="project" value="UniProtKB-KW"/>
</dbReference>
<name>A0A6N6N1B9_9BACT</name>
<dbReference type="InterPro" id="IPR029063">
    <property type="entry name" value="SAM-dependent_MTases_sf"/>
</dbReference>
<evidence type="ECO:0000256" key="1">
    <source>
        <dbReference type="ARBA" id="ARBA00022603"/>
    </source>
</evidence>
<comment type="caution">
    <text evidence="4">The sequence shown here is derived from an EMBL/GenBank/DDBJ whole genome shotgun (WGS) entry which is preliminary data.</text>
</comment>
<dbReference type="GO" id="GO:0008170">
    <property type="term" value="F:N-methyltransferase activity"/>
    <property type="evidence" value="ECO:0007669"/>
    <property type="project" value="UniProtKB-ARBA"/>
</dbReference>
<dbReference type="PANTHER" id="PTHR47739:SF1">
    <property type="entry name" value="TRNA1(VAL) (ADENINE(37)-N6)-METHYLTRANSFERASE"/>
    <property type="match status" value="1"/>
</dbReference>
<keyword evidence="4" id="KW-0808">Transferase</keyword>
<gene>
    <name evidence="4" type="ORF">F8A88_08415</name>
</gene>
<dbReference type="EMBL" id="WAIE01000003">
    <property type="protein sequence ID" value="KAB1441616.1"/>
    <property type="molecule type" value="Genomic_DNA"/>
</dbReference>
<dbReference type="OrthoDB" id="5489421at2"/>
<accession>A0A6N6N1B9</accession>
<evidence type="ECO:0000256" key="2">
    <source>
        <dbReference type="ARBA" id="ARBA00022691"/>
    </source>
</evidence>
<dbReference type="GO" id="GO:0008757">
    <property type="term" value="F:S-adenosylmethionine-dependent methyltransferase activity"/>
    <property type="evidence" value="ECO:0007669"/>
    <property type="project" value="UniProtKB-ARBA"/>
</dbReference>
<dbReference type="Pfam" id="PF05175">
    <property type="entry name" value="MTS"/>
    <property type="match status" value="1"/>
</dbReference>
<dbReference type="GO" id="GO:0003676">
    <property type="term" value="F:nucleic acid binding"/>
    <property type="evidence" value="ECO:0007669"/>
    <property type="project" value="InterPro"/>
</dbReference>
<protein>
    <submittedName>
        <fullName evidence="4">Methyltransferase</fullName>
    </submittedName>
</protein>
<feature type="domain" description="Methyltransferase small" evidence="3">
    <location>
        <begin position="27"/>
        <end position="130"/>
    </location>
</feature>
<dbReference type="Gene3D" id="3.40.50.150">
    <property type="entry name" value="Vaccinia Virus protein VP39"/>
    <property type="match status" value="1"/>
</dbReference>
<keyword evidence="5" id="KW-1185">Reference proteome</keyword>